<proteinExistence type="predicted"/>
<evidence type="ECO:0000259" key="1">
    <source>
        <dbReference type="Pfam" id="PF08906"/>
    </source>
</evidence>
<dbReference type="Pfam" id="PF08906">
    <property type="entry name" value="T6SS_Tdi1_C"/>
    <property type="match status" value="1"/>
</dbReference>
<feature type="domain" description="T6SS immunity protein Tdi1 C-terminal" evidence="1">
    <location>
        <begin position="63"/>
        <end position="134"/>
    </location>
</feature>
<organism evidence="2 3">
    <name type="scientific">Dyella mobilis</name>
    <dbReference type="NCBI Taxonomy" id="1849582"/>
    <lineage>
        <taxon>Bacteria</taxon>
        <taxon>Pseudomonadati</taxon>
        <taxon>Pseudomonadota</taxon>
        <taxon>Gammaproteobacteria</taxon>
        <taxon>Lysobacterales</taxon>
        <taxon>Rhodanobacteraceae</taxon>
        <taxon>Dyella</taxon>
    </lineage>
</organism>
<protein>
    <submittedName>
        <fullName evidence="2">DUF1851 domain-containing protein</fullName>
    </submittedName>
</protein>
<comment type="caution">
    <text evidence="2">The sequence shown here is derived from an EMBL/GenBank/DDBJ whole genome shotgun (WGS) entry which is preliminary data.</text>
</comment>
<dbReference type="EMBL" id="JADIKF010000040">
    <property type="protein sequence ID" value="MBM7131264.1"/>
    <property type="molecule type" value="Genomic_DNA"/>
</dbReference>
<dbReference type="RefSeq" id="WP_204632854.1">
    <property type="nucleotide sequence ID" value="NZ_BSOC01000005.1"/>
</dbReference>
<sequence length="138" mass="15660">MFELFEPVRFDHKAPRWAKRVPKYPLIFGHSAFGHLFVCSEAQSNLAVIATERPEFIELKLDSVQAFKDDFLKNEGVLNDFFGVARYEQLVKRIGELSEAECYFPVPYPASGGSGAKDSYQKGNIWVHLDLYGQVIGL</sequence>
<reference evidence="2" key="1">
    <citation type="submission" date="2020-10" db="EMBL/GenBank/DDBJ databases">
        <title>Phylogeny of dyella-like bacteria.</title>
        <authorList>
            <person name="Fu J."/>
        </authorList>
    </citation>
    <scope>NUCLEOTIDE SEQUENCE</scope>
    <source>
        <strain evidence="2">DHON07</strain>
    </source>
</reference>
<dbReference type="InterPro" id="IPR015002">
    <property type="entry name" value="T6SS_Tdi1_C"/>
</dbReference>
<evidence type="ECO:0000313" key="3">
    <source>
        <dbReference type="Proteomes" id="UP001430193"/>
    </source>
</evidence>
<accession>A0ABS2KJL0</accession>
<keyword evidence="3" id="KW-1185">Reference proteome</keyword>
<dbReference type="Proteomes" id="UP001430193">
    <property type="component" value="Unassembled WGS sequence"/>
</dbReference>
<name>A0ABS2KJL0_9GAMM</name>
<evidence type="ECO:0000313" key="2">
    <source>
        <dbReference type="EMBL" id="MBM7131264.1"/>
    </source>
</evidence>
<gene>
    <name evidence="2" type="ORF">ISS99_17185</name>
</gene>